<protein>
    <submittedName>
        <fullName evidence="2">Unannotated protein</fullName>
    </submittedName>
</protein>
<reference evidence="2" key="1">
    <citation type="submission" date="2020-05" db="EMBL/GenBank/DDBJ databases">
        <authorList>
            <person name="Chiriac C."/>
            <person name="Salcher M."/>
            <person name="Ghai R."/>
            <person name="Kavagutti S V."/>
        </authorList>
    </citation>
    <scope>NUCLEOTIDE SEQUENCE</scope>
</reference>
<name>A0A6J7BDV5_9ZZZZ</name>
<evidence type="ECO:0000313" key="2">
    <source>
        <dbReference type="EMBL" id="CAB4843344.1"/>
    </source>
</evidence>
<feature type="region of interest" description="Disordered" evidence="1">
    <location>
        <begin position="128"/>
        <end position="149"/>
    </location>
</feature>
<dbReference type="AlphaFoldDB" id="A0A6J7BDV5"/>
<evidence type="ECO:0000256" key="1">
    <source>
        <dbReference type="SAM" id="MobiDB-lite"/>
    </source>
</evidence>
<accession>A0A6J7BDV5</accession>
<dbReference type="EMBL" id="CAFAZY010000087">
    <property type="protein sequence ID" value="CAB4843344.1"/>
    <property type="molecule type" value="Genomic_DNA"/>
</dbReference>
<proteinExistence type="predicted"/>
<gene>
    <name evidence="2" type="ORF">UFOPK3255_00721</name>
</gene>
<sequence>MRIASGKIKSAPAAMYACTRSIAASTPSMAIASVRAMIEKLSSVRASTAALIRSTISDVLTTSLLGRCPQRFAPTWSSMCIAAAPALIKSLTVRAILKADVPKPVSASTKSGVSQMLVIRRTSVRTSSKVVMPRSGTPMEPAATPPPDK</sequence>
<organism evidence="2">
    <name type="scientific">freshwater metagenome</name>
    <dbReference type="NCBI Taxonomy" id="449393"/>
    <lineage>
        <taxon>unclassified sequences</taxon>
        <taxon>metagenomes</taxon>
        <taxon>ecological metagenomes</taxon>
    </lineage>
</organism>